<feature type="region of interest" description="Disordered" evidence="11">
    <location>
        <begin position="288"/>
        <end position="325"/>
    </location>
</feature>
<dbReference type="Gene3D" id="3.40.50.300">
    <property type="entry name" value="P-loop containing nucleotide triphosphate hydrolases"/>
    <property type="match status" value="2"/>
</dbReference>
<accession>A0A061HHY8</accession>
<dbReference type="PANTHER" id="PTHR24031">
    <property type="entry name" value="RNA HELICASE"/>
    <property type="match status" value="1"/>
</dbReference>
<name>A0A061HHY8_BLUGR</name>
<dbReference type="SMART" id="SM00487">
    <property type="entry name" value="DEXDc"/>
    <property type="match status" value="1"/>
</dbReference>
<dbReference type="InterPro" id="IPR014001">
    <property type="entry name" value="Helicase_ATP-bd"/>
</dbReference>
<keyword evidence="2 10" id="KW-0378">Hydrolase</keyword>
<dbReference type="EC" id="3.6.4.13" evidence="10"/>
<keyword evidence="3 10" id="KW-0067">ATP-binding</keyword>
<dbReference type="EMBL" id="KE375068">
    <property type="protein sequence ID" value="EPQ64374.1"/>
    <property type="molecule type" value="Genomic_DNA"/>
</dbReference>
<feature type="region of interest" description="Disordered" evidence="11">
    <location>
        <begin position="671"/>
        <end position="715"/>
    </location>
</feature>
<organism evidence="15">
    <name type="scientific">Blumeria graminis f. sp. tritici 96224</name>
    <dbReference type="NCBI Taxonomy" id="1268274"/>
    <lineage>
        <taxon>Eukaryota</taxon>
        <taxon>Fungi</taxon>
        <taxon>Dikarya</taxon>
        <taxon>Ascomycota</taxon>
        <taxon>Pezizomycotina</taxon>
        <taxon>Leotiomycetes</taxon>
        <taxon>Erysiphales</taxon>
        <taxon>Erysiphaceae</taxon>
        <taxon>Blumeria</taxon>
    </lineage>
</organism>
<evidence type="ECO:0000256" key="11">
    <source>
        <dbReference type="SAM" id="MobiDB-lite"/>
    </source>
</evidence>
<evidence type="ECO:0000313" key="15">
    <source>
        <dbReference type="EMBL" id="SUZ10879.1"/>
    </source>
</evidence>
<evidence type="ECO:0000256" key="10">
    <source>
        <dbReference type="RuleBase" id="RU365068"/>
    </source>
</evidence>
<dbReference type="PROSITE" id="PS51192">
    <property type="entry name" value="HELICASE_ATP_BIND_1"/>
    <property type="match status" value="1"/>
</dbReference>
<evidence type="ECO:0000313" key="14">
    <source>
        <dbReference type="EMBL" id="EPQ64374.1"/>
    </source>
</evidence>
<evidence type="ECO:0000256" key="8">
    <source>
        <dbReference type="ARBA" id="ARBA00024367"/>
    </source>
</evidence>
<comment type="subunit">
    <text evidence="8">Interacts with the U3 snoRNA and is associated with the 90S and 40S pre-ribosomes.</text>
</comment>
<comment type="similarity">
    <text evidence="7">Belongs to the DEAD box helicase family. DDX52/ROK1 subfamily.</text>
</comment>
<reference evidence="15" key="3">
    <citation type="submission" date="2018-07" db="EMBL/GenBank/DDBJ databases">
        <authorList>
            <person name="Quirk P.G."/>
            <person name="Krulwich T.A."/>
        </authorList>
    </citation>
    <scope>NUCLEOTIDE SEQUENCE</scope>
    <source>
        <strain evidence="15">96224</strain>
    </source>
</reference>
<comment type="domain">
    <text evidence="10">The Q motif is unique to and characteristic of the DEAD box family of RNA helicases and controls ATP binding and hydrolysis.</text>
</comment>
<dbReference type="Proteomes" id="UP000053110">
    <property type="component" value="Unassembled WGS sequence"/>
</dbReference>
<evidence type="ECO:0000256" key="2">
    <source>
        <dbReference type="ARBA" id="ARBA00022801"/>
    </source>
</evidence>
<keyword evidence="1 10" id="KW-0547">Nucleotide-binding</keyword>
<proteinExistence type="inferred from homology"/>
<comment type="catalytic activity">
    <reaction evidence="9 10">
        <text>ATP + H2O = ADP + phosphate + H(+)</text>
        <dbReference type="Rhea" id="RHEA:13065"/>
        <dbReference type="ChEBI" id="CHEBI:15377"/>
        <dbReference type="ChEBI" id="CHEBI:15378"/>
        <dbReference type="ChEBI" id="CHEBI:30616"/>
        <dbReference type="ChEBI" id="CHEBI:43474"/>
        <dbReference type="ChEBI" id="CHEBI:456216"/>
        <dbReference type="EC" id="3.6.4.13"/>
    </reaction>
</comment>
<dbReference type="SMART" id="SM00490">
    <property type="entry name" value="HELICc"/>
    <property type="match status" value="1"/>
</dbReference>
<reference evidence="16" key="1">
    <citation type="journal article" date="2013" name="Nat. Genet.">
        <title>The wheat powdery mildew genome shows the unique evolution of an obligate biotroph.</title>
        <authorList>
            <person name="Wicker T."/>
            <person name="Oberhaensli S."/>
            <person name="Parlange F."/>
            <person name="Buchmann J.P."/>
            <person name="Shatalina M."/>
            <person name="Roffler S."/>
            <person name="Ben-David R."/>
            <person name="Dolezel J."/>
            <person name="Simkova H."/>
            <person name="Schulze-Lefert P."/>
            <person name="Spanu P.D."/>
            <person name="Bruggmann R."/>
            <person name="Amselem J."/>
            <person name="Quesneville H."/>
            <person name="Ver Loren van Themaat E."/>
            <person name="Paape T."/>
            <person name="Shimizu K.K."/>
            <person name="Keller B."/>
        </authorList>
    </citation>
    <scope>NUCLEOTIDE SEQUENCE [LARGE SCALE GENOMIC DNA]</scope>
    <source>
        <strain evidence="16">96224</strain>
    </source>
</reference>
<dbReference type="Pfam" id="PF00270">
    <property type="entry name" value="DEAD"/>
    <property type="match status" value="1"/>
</dbReference>
<dbReference type="Pfam" id="PF00271">
    <property type="entry name" value="Helicase_C"/>
    <property type="match status" value="1"/>
</dbReference>
<dbReference type="HOGENOM" id="CLU_003041_1_4_1"/>
<keyword evidence="4 10" id="KW-0694">RNA-binding</keyword>
<dbReference type="CDD" id="cd17957">
    <property type="entry name" value="DEADc_DDX52"/>
    <property type="match status" value="1"/>
</dbReference>
<evidence type="ECO:0000256" key="7">
    <source>
        <dbReference type="ARBA" id="ARBA00024355"/>
    </source>
</evidence>
<evidence type="ECO:0000256" key="9">
    <source>
        <dbReference type="ARBA" id="ARBA00047984"/>
    </source>
</evidence>
<dbReference type="GO" id="GO:0005524">
    <property type="term" value="F:ATP binding"/>
    <property type="evidence" value="ECO:0007669"/>
    <property type="project" value="UniProtKB-UniRule"/>
</dbReference>
<evidence type="ECO:0000313" key="16">
    <source>
        <dbReference type="Proteomes" id="UP000053110"/>
    </source>
</evidence>
<dbReference type="GO" id="GO:0016787">
    <property type="term" value="F:hydrolase activity"/>
    <property type="evidence" value="ECO:0007669"/>
    <property type="project" value="UniProtKB-KW"/>
</dbReference>
<keyword evidence="10 14" id="KW-0347">Helicase</keyword>
<evidence type="ECO:0000256" key="3">
    <source>
        <dbReference type="ARBA" id="ARBA00022840"/>
    </source>
</evidence>
<dbReference type="GO" id="GO:0030490">
    <property type="term" value="P:maturation of SSU-rRNA"/>
    <property type="evidence" value="ECO:0007669"/>
    <property type="project" value="InterPro"/>
</dbReference>
<dbReference type="InterPro" id="IPR044764">
    <property type="entry name" value="DDX52/Rok1_DEADc"/>
</dbReference>
<evidence type="ECO:0000256" key="6">
    <source>
        <dbReference type="ARBA" id="ARBA00024310"/>
    </source>
</evidence>
<feature type="domain" description="Helicase ATP-binding" evidence="12">
    <location>
        <begin position="201"/>
        <end position="415"/>
    </location>
</feature>
<dbReference type="SUPFAM" id="SSF52540">
    <property type="entry name" value="P-loop containing nucleoside triphosphate hydrolases"/>
    <property type="match status" value="2"/>
</dbReference>
<evidence type="ECO:0000256" key="5">
    <source>
        <dbReference type="ARBA" id="ARBA00023242"/>
    </source>
</evidence>
<dbReference type="GO" id="GO:0003724">
    <property type="term" value="F:RNA helicase activity"/>
    <property type="evidence" value="ECO:0007669"/>
    <property type="project" value="UniProtKB-EC"/>
</dbReference>
<feature type="compositionally biased region" description="Low complexity" evidence="11">
    <location>
        <begin position="689"/>
        <end position="704"/>
    </location>
</feature>
<evidence type="ECO:0000256" key="1">
    <source>
        <dbReference type="ARBA" id="ARBA00022741"/>
    </source>
</evidence>
<feature type="domain" description="Helicase C-terminal" evidence="13">
    <location>
        <begin position="449"/>
        <end position="616"/>
    </location>
</feature>
<dbReference type="InterPro" id="IPR001650">
    <property type="entry name" value="Helicase_C-like"/>
</dbReference>
<dbReference type="InterPro" id="IPR011545">
    <property type="entry name" value="DEAD/DEAH_box_helicase_dom"/>
</dbReference>
<gene>
    <name evidence="14" type="ORF">BGT96224_306</name>
    <name evidence="15" type="ORF">BGT96224V2_LOCUS4021</name>
</gene>
<dbReference type="AlphaFoldDB" id="A0A061HHY8"/>
<sequence length="715" mass="79372">MDIFQLLTRSTKIAKKSSNQATPSATFPSSGVSGCPQIYHDQSQESRGKKRRHDDHNEFSDDEEVNFFATKSTLPRPQEVVTSDTEEKQYQSLNEDECRKILQSHRIKVSLLRSEEPQNKKSKVSGKIKKSKLDNENKNKKIKQIYPQPLISFSDLRNLFGISKRMAENLASRGYKIPTEVQMVSLPLLLRPKIALEGVRDCPGKRGVDTLTIAPTGSGKTLAFLIPIVDQIVQRRRKSENKSDHRLEAVIMAPTKELADQIMNEAKKLSIGTGIKVTGMRKGMRIVENTEEIENTSLQKQEDENDEEAEEGLSTNQTPTPPPPMTTADILITTPGLLLSSLATKKTATYLSLPTVRTLVLDEADILLDTLFRDQTLLLWSAMTSPSLQTMLWSATISSSIEALVISTLNKRLTRRPLIRIVIGLKDSALPSISQKLIFCATEPGKLLALRDLIHNTSSNSAKDMQALRPPLIIFAQTIARATALHAELLYDMPLQAGGSSRIAVLHSLLSDSIRSATLDRFRSGEIWVLITTDLLSRGVDFRGVNAVVNYDIPNDAAGYIHRIGRTGRCGREGGIAVTLYTREDIPFIRGVVNVIEASRKAAGNSGVNETDQGVSWLLKVLPKISKEDKKKVKLRGVEARRGDLSTKEKEGGQKIKKSSMRIGTRSGFERKISSRRKGAIEGSKRRANQNANNVENEQNSNARVYESEWSGLNE</sequence>
<feature type="compositionally biased region" description="Basic and acidic residues" evidence="11">
    <location>
        <begin position="671"/>
        <end position="685"/>
    </location>
</feature>
<reference evidence="14" key="2">
    <citation type="submission" date="2013-01" db="EMBL/GenBank/DDBJ databases">
        <title>The wheat powdery mildew genome reveals unique evolution of an obligate biotroph.</title>
        <authorList>
            <person name="Oberhaensli S."/>
            <person name="Wicker T."/>
            <person name="Keller B."/>
        </authorList>
    </citation>
    <scope>NUCLEOTIDE SEQUENCE</scope>
    <source>
        <strain evidence="14">96224</strain>
    </source>
</reference>
<evidence type="ECO:0000256" key="4">
    <source>
        <dbReference type="ARBA" id="ARBA00022884"/>
    </source>
</evidence>
<feature type="region of interest" description="Disordered" evidence="11">
    <location>
        <begin position="14"/>
        <end position="64"/>
    </location>
</feature>
<dbReference type="PROSITE" id="PS51194">
    <property type="entry name" value="HELICASE_CTER"/>
    <property type="match status" value="1"/>
</dbReference>
<dbReference type="OrthoDB" id="360161at2759"/>
<feature type="compositionally biased region" description="Polar residues" evidence="11">
    <location>
        <begin position="14"/>
        <end position="32"/>
    </location>
</feature>
<dbReference type="EMBL" id="UIGY01000099">
    <property type="protein sequence ID" value="SUZ10879.1"/>
    <property type="molecule type" value="Genomic_DNA"/>
</dbReference>
<protein>
    <recommendedName>
        <fullName evidence="10">ATP-dependent RNA helicase</fullName>
        <ecNumber evidence="10">3.6.4.13</ecNumber>
    </recommendedName>
</protein>
<dbReference type="CDD" id="cd18787">
    <property type="entry name" value="SF2_C_DEAD"/>
    <property type="match status" value="1"/>
</dbReference>
<dbReference type="InterPro" id="IPR027417">
    <property type="entry name" value="P-loop_NTPase"/>
</dbReference>
<keyword evidence="5" id="KW-0539">Nucleus</keyword>
<evidence type="ECO:0000259" key="12">
    <source>
        <dbReference type="PROSITE" id="PS51192"/>
    </source>
</evidence>
<comment type="function">
    <text evidence="6">ATP-dependent RNA helicase involved in 40S ribosomal subunit biogenesis. Required for the processing and cleavage of 35S pre-rRNA at sites A0, A1, and A2, leading to mature 18S rRNA.</text>
</comment>
<dbReference type="GO" id="GO:0003723">
    <property type="term" value="F:RNA binding"/>
    <property type="evidence" value="ECO:0007669"/>
    <property type="project" value="UniProtKB-UniRule"/>
</dbReference>
<comment type="function">
    <text evidence="10">RNA helicase.</text>
</comment>
<evidence type="ECO:0000259" key="13">
    <source>
        <dbReference type="PROSITE" id="PS51194"/>
    </source>
</evidence>